<evidence type="ECO:0000313" key="2">
    <source>
        <dbReference type="EMBL" id="KAF0719214.1"/>
    </source>
</evidence>
<dbReference type="Gene3D" id="1.10.239.10">
    <property type="entry name" value="Elicitin domain"/>
    <property type="match status" value="1"/>
</dbReference>
<accession>A0A485K510</accession>
<reference evidence="3 4" key="1">
    <citation type="submission" date="2019-03" db="EMBL/GenBank/DDBJ databases">
        <authorList>
            <person name="Gaulin E."/>
            <person name="Dumas B."/>
        </authorList>
    </citation>
    <scope>NUCLEOTIDE SEQUENCE [LARGE SCALE GENOMIC DNA]</scope>
    <source>
        <strain evidence="3">CBS 568.67</strain>
    </source>
</reference>
<name>A0A485K510_9STRA</name>
<feature type="transmembrane region" description="Helical" evidence="1">
    <location>
        <begin position="274"/>
        <end position="294"/>
    </location>
</feature>
<dbReference type="EMBL" id="VJMH01000084">
    <property type="protein sequence ID" value="KAF0719214.1"/>
    <property type="molecule type" value="Genomic_DNA"/>
</dbReference>
<protein>
    <submittedName>
        <fullName evidence="3">Aste57867_1193 protein</fullName>
    </submittedName>
</protein>
<evidence type="ECO:0000313" key="3">
    <source>
        <dbReference type="EMBL" id="VFT78413.1"/>
    </source>
</evidence>
<keyword evidence="1" id="KW-1133">Transmembrane helix</keyword>
<dbReference type="GO" id="GO:0005576">
    <property type="term" value="C:extracellular region"/>
    <property type="evidence" value="ECO:0007669"/>
    <property type="project" value="InterPro"/>
</dbReference>
<evidence type="ECO:0000256" key="1">
    <source>
        <dbReference type="SAM" id="Phobius"/>
    </source>
</evidence>
<dbReference type="OrthoDB" id="65906at2759"/>
<keyword evidence="1" id="KW-0812">Transmembrane</keyword>
<dbReference type="EMBL" id="CAADRA010000084">
    <property type="protein sequence ID" value="VFT78413.1"/>
    <property type="molecule type" value="Genomic_DNA"/>
</dbReference>
<sequence length="311" mass="32760">MKFVAPIVALAAASHDSSVHGSPNLVLNGREVAHCTKPQVEAWQASVVASAAFAPCLADAGVSANATSLSPTAEAKLVASTNCQTLYTDAQALAATQDCFEFDVFQNVTWRMVTPILDMAVVPHVSDKCDKQQLVKSFLPLVFSPHAGPCLADIGLSPTELLAAAAAGDDDDVIQRDQVPASIDQLEAVRHSADCRAWYGDIHAAVEAFPHCAVDKNGTDIHVFGKLPFDTLLDWAELGVTLENASFVTHSSHAALQLAASYVHHDTPSSSSPAFVAGYMAAGAIVAAVAVLVYQRRQPAAGYETIHSTMV</sequence>
<dbReference type="AlphaFoldDB" id="A0A485K510"/>
<gene>
    <name evidence="3" type="primary">Aste57867_1193</name>
    <name evidence="2" type="ORF">As57867_001192</name>
    <name evidence="3" type="ORF">ASTE57867_1193</name>
</gene>
<dbReference type="InterPro" id="IPR036470">
    <property type="entry name" value="Elicitin_sf"/>
</dbReference>
<organism evidence="3 4">
    <name type="scientific">Aphanomyces stellatus</name>
    <dbReference type="NCBI Taxonomy" id="120398"/>
    <lineage>
        <taxon>Eukaryota</taxon>
        <taxon>Sar</taxon>
        <taxon>Stramenopiles</taxon>
        <taxon>Oomycota</taxon>
        <taxon>Saprolegniomycetes</taxon>
        <taxon>Saprolegniales</taxon>
        <taxon>Verrucalvaceae</taxon>
        <taxon>Aphanomyces</taxon>
    </lineage>
</organism>
<keyword evidence="4" id="KW-1185">Reference proteome</keyword>
<evidence type="ECO:0000313" key="4">
    <source>
        <dbReference type="Proteomes" id="UP000332933"/>
    </source>
</evidence>
<proteinExistence type="predicted"/>
<keyword evidence="1" id="KW-0472">Membrane</keyword>
<dbReference type="Proteomes" id="UP000332933">
    <property type="component" value="Unassembled WGS sequence"/>
</dbReference>
<reference evidence="2" key="2">
    <citation type="submission" date="2019-06" db="EMBL/GenBank/DDBJ databases">
        <title>Genomics analysis of Aphanomyces spp. identifies a new class of oomycete effector associated with host adaptation.</title>
        <authorList>
            <person name="Gaulin E."/>
        </authorList>
    </citation>
    <scope>NUCLEOTIDE SEQUENCE</scope>
    <source>
        <strain evidence="2">CBS 578.67</strain>
    </source>
</reference>